<keyword evidence="1" id="KW-0732">Signal</keyword>
<organism evidence="3">
    <name type="scientific">Perkinsus marinus (strain ATCC 50983 / TXsc)</name>
    <dbReference type="NCBI Taxonomy" id="423536"/>
    <lineage>
        <taxon>Eukaryota</taxon>
        <taxon>Sar</taxon>
        <taxon>Alveolata</taxon>
        <taxon>Perkinsozoa</taxon>
        <taxon>Perkinsea</taxon>
        <taxon>Perkinsida</taxon>
        <taxon>Perkinsidae</taxon>
        <taxon>Perkinsus</taxon>
    </lineage>
</organism>
<dbReference type="AlphaFoldDB" id="C5KYK8"/>
<name>C5KYK8_PERM5</name>
<dbReference type="GeneID" id="9038393"/>
<protein>
    <submittedName>
        <fullName evidence="2">Uncharacterized protein</fullName>
    </submittedName>
</protein>
<dbReference type="RefSeq" id="XP_002778648.1">
    <property type="nucleotide sequence ID" value="XM_002778602.1"/>
</dbReference>
<dbReference type="Proteomes" id="UP000007800">
    <property type="component" value="Unassembled WGS sequence"/>
</dbReference>
<proteinExistence type="predicted"/>
<evidence type="ECO:0000313" key="3">
    <source>
        <dbReference type="Proteomes" id="UP000007800"/>
    </source>
</evidence>
<reference evidence="2 3" key="1">
    <citation type="submission" date="2008-07" db="EMBL/GenBank/DDBJ databases">
        <authorList>
            <person name="El-Sayed N."/>
            <person name="Caler E."/>
            <person name="Inman J."/>
            <person name="Amedeo P."/>
            <person name="Hass B."/>
            <person name="Wortman J."/>
        </authorList>
    </citation>
    <scope>NUCLEOTIDE SEQUENCE [LARGE SCALE GENOMIC DNA]</scope>
    <source>
        <strain evidence="3">ATCC 50983 / TXsc</strain>
    </source>
</reference>
<dbReference type="EMBL" id="GG677422">
    <property type="protein sequence ID" value="EER10443.1"/>
    <property type="molecule type" value="Genomic_DNA"/>
</dbReference>
<dbReference type="InParanoid" id="C5KYK8"/>
<gene>
    <name evidence="2" type="ORF">Pmar_PMAR023817</name>
</gene>
<accession>C5KYK8</accession>
<sequence>MQLFTSAVALLSMVMAITLLTVAANKHCGDPLCWKKVGNASYCKDYQQNPAGRVCHTLDPKDTRMIPCECPKPTPTTTTTTQSPTPHRPCQGGDSFCDMATGGGVCERFPSKEHGNAMGVHSALHVGKLVIHHYSTFHITNNNEKVFLQ</sequence>
<evidence type="ECO:0000256" key="1">
    <source>
        <dbReference type="SAM" id="SignalP"/>
    </source>
</evidence>
<keyword evidence="3" id="KW-1185">Reference proteome</keyword>
<evidence type="ECO:0000313" key="2">
    <source>
        <dbReference type="EMBL" id="EER10443.1"/>
    </source>
</evidence>
<feature type="chain" id="PRO_5041738147" evidence="1">
    <location>
        <begin position="24"/>
        <end position="149"/>
    </location>
</feature>
<feature type="signal peptide" evidence="1">
    <location>
        <begin position="1"/>
        <end position="23"/>
    </location>
</feature>